<evidence type="ECO:0008006" key="6">
    <source>
        <dbReference type="Google" id="ProtNLM"/>
    </source>
</evidence>
<keyword evidence="3" id="KW-0804">Transcription</keyword>
<sequence>MIEDEERTLDRLKDGQSLGAIAVYDVAIKGGLLTRLGKINYIVVATPEFVERYFCDGINTQTLMRVPGIAFDHKDNMHTRFIEQHFGLEEGQYPLHAVRSSEAFIDMTKHGAAYCLASQLQVSNELANG</sequence>
<dbReference type="InterPro" id="IPR050176">
    <property type="entry name" value="LTTR"/>
</dbReference>
<keyword evidence="5" id="KW-1185">Reference proteome</keyword>
<evidence type="ECO:0000313" key="5">
    <source>
        <dbReference type="Proteomes" id="UP001139408"/>
    </source>
</evidence>
<dbReference type="GO" id="GO:0003677">
    <property type="term" value="F:DNA binding"/>
    <property type="evidence" value="ECO:0007669"/>
    <property type="project" value="UniProtKB-KW"/>
</dbReference>
<dbReference type="EMBL" id="JAKILJ010000023">
    <property type="protein sequence ID" value="MCL1105812.1"/>
    <property type="molecule type" value="Genomic_DNA"/>
</dbReference>
<evidence type="ECO:0000256" key="2">
    <source>
        <dbReference type="ARBA" id="ARBA00023125"/>
    </source>
</evidence>
<keyword evidence="2" id="KW-0238">DNA-binding</keyword>
<proteinExistence type="predicted"/>
<comment type="caution">
    <text evidence="4">The sequence shown here is derived from an EMBL/GenBank/DDBJ whole genome shotgun (WGS) entry which is preliminary data.</text>
</comment>
<keyword evidence="1" id="KW-0805">Transcription regulation</keyword>
<dbReference type="Gene3D" id="3.40.190.290">
    <property type="match status" value="1"/>
</dbReference>
<dbReference type="PANTHER" id="PTHR30579">
    <property type="entry name" value="TRANSCRIPTIONAL REGULATOR"/>
    <property type="match status" value="1"/>
</dbReference>
<accession>A0A9X1Z8Y3</accession>
<protein>
    <recommendedName>
        <fullName evidence="6">LysR substrate-binding domain-containing protein</fullName>
    </recommendedName>
</protein>
<organism evidence="4 5">
    <name type="scientific">Shewanella algicola</name>
    <dbReference type="NCBI Taxonomy" id="640633"/>
    <lineage>
        <taxon>Bacteria</taxon>
        <taxon>Pseudomonadati</taxon>
        <taxon>Pseudomonadota</taxon>
        <taxon>Gammaproteobacteria</taxon>
        <taxon>Alteromonadales</taxon>
        <taxon>Shewanellaceae</taxon>
        <taxon>Shewanella</taxon>
    </lineage>
</organism>
<dbReference type="AlphaFoldDB" id="A0A9X1Z8Y3"/>
<gene>
    <name evidence="4" type="ORF">L2749_11155</name>
</gene>
<dbReference type="PANTHER" id="PTHR30579:SF2">
    <property type="entry name" value="HTH-TYPE TRANSCRIPTIONAL REGULATOR ARGP"/>
    <property type="match status" value="1"/>
</dbReference>
<reference evidence="4" key="1">
    <citation type="submission" date="2022-01" db="EMBL/GenBank/DDBJ databases">
        <title>Whole genome-based taxonomy of the Shewanellaceae.</title>
        <authorList>
            <person name="Martin-Rodriguez A.J."/>
        </authorList>
    </citation>
    <scope>NUCLEOTIDE SEQUENCE</scope>
    <source>
        <strain evidence="4">DSM 23803</strain>
    </source>
</reference>
<dbReference type="GO" id="GO:0003700">
    <property type="term" value="F:DNA-binding transcription factor activity"/>
    <property type="evidence" value="ECO:0007669"/>
    <property type="project" value="TreeGrafter"/>
</dbReference>
<dbReference type="SUPFAM" id="SSF53850">
    <property type="entry name" value="Periplasmic binding protein-like II"/>
    <property type="match status" value="1"/>
</dbReference>
<dbReference type="RefSeq" id="WP_188924855.1">
    <property type="nucleotide sequence ID" value="NZ_BMQI01000015.1"/>
</dbReference>
<evidence type="ECO:0000256" key="3">
    <source>
        <dbReference type="ARBA" id="ARBA00023163"/>
    </source>
</evidence>
<evidence type="ECO:0000256" key="1">
    <source>
        <dbReference type="ARBA" id="ARBA00023015"/>
    </source>
</evidence>
<name>A0A9X1Z8Y3_9GAMM</name>
<dbReference type="Proteomes" id="UP001139408">
    <property type="component" value="Unassembled WGS sequence"/>
</dbReference>
<evidence type="ECO:0000313" key="4">
    <source>
        <dbReference type="EMBL" id="MCL1105812.1"/>
    </source>
</evidence>